<name>A0A2G9GLN5_9LAMI</name>
<protein>
    <submittedName>
        <fullName evidence="1">Uncharacterized protein</fullName>
    </submittedName>
</protein>
<proteinExistence type="predicted"/>
<evidence type="ECO:0000313" key="1">
    <source>
        <dbReference type="EMBL" id="PIN05930.1"/>
    </source>
</evidence>
<dbReference type="AlphaFoldDB" id="A0A2G9GLN5"/>
<comment type="caution">
    <text evidence="1">The sequence shown here is derived from an EMBL/GenBank/DDBJ whole genome shotgun (WGS) entry which is preliminary data.</text>
</comment>
<accession>A0A2G9GLN5</accession>
<dbReference type="OrthoDB" id="922881at2759"/>
<dbReference type="EMBL" id="NKXS01004573">
    <property type="protein sequence ID" value="PIN05930.1"/>
    <property type="molecule type" value="Genomic_DNA"/>
</dbReference>
<organism evidence="1 2">
    <name type="scientific">Handroanthus impetiginosus</name>
    <dbReference type="NCBI Taxonomy" id="429701"/>
    <lineage>
        <taxon>Eukaryota</taxon>
        <taxon>Viridiplantae</taxon>
        <taxon>Streptophyta</taxon>
        <taxon>Embryophyta</taxon>
        <taxon>Tracheophyta</taxon>
        <taxon>Spermatophyta</taxon>
        <taxon>Magnoliopsida</taxon>
        <taxon>eudicotyledons</taxon>
        <taxon>Gunneridae</taxon>
        <taxon>Pentapetalae</taxon>
        <taxon>asterids</taxon>
        <taxon>lamiids</taxon>
        <taxon>Lamiales</taxon>
        <taxon>Bignoniaceae</taxon>
        <taxon>Crescentiina</taxon>
        <taxon>Tabebuia alliance</taxon>
        <taxon>Handroanthus</taxon>
    </lineage>
</organism>
<sequence>MPCLKELRIIGCNKLTKLPHQLLRKASALENLTIQGSRHLYERYEDKNGSGRSSLSHIPRVKVTRYY</sequence>
<reference evidence="2" key="1">
    <citation type="journal article" date="2018" name="Gigascience">
        <title>Genome assembly of the Pink Ipe (Handroanthus impetiginosus, Bignoniaceae), a highly valued, ecologically keystone Neotropical timber forest tree.</title>
        <authorList>
            <person name="Silva-Junior O.B."/>
            <person name="Grattapaglia D."/>
            <person name="Novaes E."/>
            <person name="Collevatti R.G."/>
        </authorList>
    </citation>
    <scope>NUCLEOTIDE SEQUENCE [LARGE SCALE GENOMIC DNA]</scope>
    <source>
        <strain evidence="2">cv. UFG-1</strain>
    </source>
</reference>
<keyword evidence="2" id="KW-1185">Reference proteome</keyword>
<evidence type="ECO:0000313" key="2">
    <source>
        <dbReference type="Proteomes" id="UP000231279"/>
    </source>
</evidence>
<dbReference type="Proteomes" id="UP000231279">
    <property type="component" value="Unassembled WGS sequence"/>
</dbReference>
<gene>
    <name evidence="1" type="ORF">CDL12_21526</name>
</gene>